<feature type="domain" description="RmlD-like substrate binding" evidence="1">
    <location>
        <begin position="7"/>
        <end position="302"/>
    </location>
</feature>
<evidence type="ECO:0000313" key="3">
    <source>
        <dbReference type="Proteomes" id="UP000007796"/>
    </source>
</evidence>
<dbReference type="OrthoDB" id="6235964at2759"/>
<dbReference type="STRING" id="655863.F0XRU6"/>
<dbReference type="GO" id="GO:0048270">
    <property type="term" value="F:methionine adenosyltransferase regulator activity"/>
    <property type="evidence" value="ECO:0007669"/>
    <property type="project" value="TreeGrafter"/>
</dbReference>
<keyword evidence="3" id="KW-1185">Reference proteome</keyword>
<dbReference type="SUPFAM" id="SSF51735">
    <property type="entry name" value="NAD(P)-binding Rossmann-fold domains"/>
    <property type="match status" value="1"/>
</dbReference>
<gene>
    <name evidence="2" type="ORF">CMQ_7933</name>
</gene>
<dbReference type="UniPathway" id="UPA00315">
    <property type="reaction ID" value="UER00080"/>
</dbReference>
<dbReference type="GeneID" id="25981532"/>
<dbReference type="CDD" id="cd05254">
    <property type="entry name" value="dTDP_HR_like_SDR_e"/>
    <property type="match status" value="1"/>
</dbReference>
<dbReference type="Proteomes" id="UP000007796">
    <property type="component" value="Unassembled WGS sequence"/>
</dbReference>
<dbReference type="eggNOG" id="KOG1430">
    <property type="taxonomic scope" value="Eukaryota"/>
</dbReference>
<dbReference type="InterPro" id="IPR016059">
    <property type="entry name" value="DNA_ligase_ATP-dep_CS"/>
</dbReference>
<dbReference type="InterPro" id="IPR005913">
    <property type="entry name" value="dTDP_dehydrorham_reduct"/>
</dbReference>
<protein>
    <submittedName>
        <fullName evidence="2">NAD dependent epimerase dehydratase family protein</fullName>
    </submittedName>
</protein>
<dbReference type="PANTHER" id="PTHR10491:SF4">
    <property type="entry name" value="METHIONINE ADENOSYLTRANSFERASE 2 SUBUNIT BETA"/>
    <property type="match status" value="1"/>
</dbReference>
<dbReference type="InterPro" id="IPR036291">
    <property type="entry name" value="NAD(P)-bd_dom_sf"/>
</dbReference>
<sequence length="322" mass="35828">MTMCRKSVLVTGASGLLGRQVVEVFEQSNWAVTGTGFSRANGKTLIKVNLENSTEVKSALDEVKPDVVVHCAANRFPDKVENDPEGTRRLNIEASRKLAQLCASRGITLIYISTDYVFPGKPGEAPYEVEAAPAPTNLYGQTKLDGERAVLGVYNEAQQLEKTKKGHAVILRVPVLYGRVEKPAESAINVLMDIVNKVQAEGVTVKMDDWSIRYPTNTEDVARVLKDIATKYTEAVDADLPPVLQFSSEDRFTKYEICRLFAETLGVNIDRLLPDPTGGNTSSIQRPYDCHLSTKALKDLGIDVHTQDFRGWWRWQTKAFRH</sequence>
<dbReference type="InParanoid" id="F0XRU6"/>
<proteinExistence type="predicted"/>
<dbReference type="FunFam" id="3.40.50.720:FF:000357">
    <property type="entry name" value="Methionine adenosyltransferase 2 subunit beta"/>
    <property type="match status" value="1"/>
</dbReference>
<evidence type="ECO:0000259" key="1">
    <source>
        <dbReference type="Pfam" id="PF04321"/>
    </source>
</evidence>
<dbReference type="GO" id="GO:0048269">
    <property type="term" value="C:methionine adenosyltransferase complex"/>
    <property type="evidence" value="ECO:0007669"/>
    <property type="project" value="TreeGrafter"/>
</dbReference>
<accession>F0XRU6</accession>
<name>F0XRU6_GROCL</name>
<dbReference type="EMBL" id="GL629990">
    <property type="protein sequence ID" value="EFW99565.1"/>
    <property type="molecule type" value="Genomic_DNA"/>
</dbReference>
<dbReference type="GO" id="GO:0006556">
    <property type="term" value="P:S-adenosylmethionine biosynthetic process"/>
    <property type="evidence" value="ECO:0007669"/>
    <property type="project" value="UniProtKB-UniPathway"/>
</dbReference>
<dbReference type="PANTHER" id="PTHR10491">
    <property type="entry name" value="DTDP-4-DEHYDRORHAMNOSE REDUCTASE"/>
    <property type="match status" value="1"/>
</dbReference>
<organism evidence="3">
    <name type="scientific">Grosmannia clavigera (strain kw1407 / UAMH 11150)</name>
    <name type="common">Blue stain fungus</name>
    <name type="synonym">Graphiocladiella clavigera</name>
    <dbReference type="NCBI Taxonomy" id="655863"/>
    <lineage>
        <taxon>Eukaryota</taxon>
        <taxon>Fungi</taxon>
        <taxon>Dikarya</taxon>
        <taxon>Ascomycota</taxon>
        <taxon>Pezizomycotina</taxon>
        <taxon>Sordariomycetes</taxon>
        <taxon>Sordariomycetidae</taxon>
        <taxon>Ophiostomatales</taxon>
        <taxon>Ophiostomataceae</taxon>
        <taxon>Leptographium</taxon>
    </lineage>
</organism>
<dbReference type="RefSeq" id="XP_014169048.1">
    <property type="nucleotide sequence ID" value="XM_014313573.1"/>
</dbReference>
<dbReference type="Pfam" id="PF04321">
    <property type="entry name" value="RmlD_sub_bind"/>
    <property type="match status" value="1"/>
</dbReference>
<dbReference type="InterPro" id="IPR029903">
    <property type="entry name" value="RmlD-like-bd"/>
</dbReference>
<reference evidence="2 3" key="1">
    <citation type="journal article" date="2011" name="Proc. Natl. Acad. Sci. U.S.A.">
        <title>Genome and transcriptome analyses of the mountain pine beetle-fungal symbiont Grosmannia clavigera, a lodgepole pine pathogen.</title>
        <authorList>
            <person name="DiGuistini S."/>
            <person name="Wang Y."/>
            <person name="Liao N.Y."/>
            <person name="Taylor G."/>
            <person name="Tanguay P."/>
            <person name="Feau N."/>
            <person name="Henrissat B."/>
            <person name="Chan S.K."/>
            <person name="Hesse-Orce U."/>
            <person name="Alamouti S.M."/>
            <person name="Tsui C.K.M."/>
            <person name="Docking R.T."/>
            <person name="Levasseur A."/>
            <person name="Haridas S."/>
            <person name="Robertson G."/>
            <person name="Birol I."/>
            <person name="Holt R.A."/>
            <person name="Marra M.A."/>
            <person name="Hamelin R.C."/>
            <person name="Hirst M."/>
            <person name="Jones S.J.M."/>
            <person name="Bohlmann J."/>
            <person name="Breuil C."/>
        </authorList>
    </citation>
    <scope>NUCLEOTIDE SEQUENCE [LARGE SCALE GENOMIC DNA]</scope>
    <source>
        <strain evidence="3">kw1407 / UAMH 11150</strain>
    </source>
</reference>
<dbReference type="Gene3D" id="3.40.50.720">
    <property type="entry name" value="NAD(P)-binding Rossmann-like Domain"/>
    <property type="match status" value="1"/>
</dbReference>
<dbReference type="GO" id="GO:0003909">
    <property type="term" value="F:DNA ligase activity"/>
    <property type="evidence" value="ECO:0007669"/>
    <property type="project" value="InterPro"/>
</dbReference>
<dbReference type="AlphaFoldDB" id="F0XRU6"/>
<evidence type="ECO:0000313" key="2">
    <source>
        <dbReference type="EMBL" id="EFW99565.1"/>
    </source>
</evidence>
<dbReference type="PROSITE" id="PS00697">
    <property type="entry name" value="DNA_LIGASE_A1"/>
    <property type="match status" value="1"/>
</dbReference>
<dbReference type="HOGENOM" id="CLU_045518_0_1_1"/>